<comment type="caution">
    <text evidence="1">The sequence shown here is derived from an EMBL/GenBank/DDBJ whole genome shotgun (WGS) entry which is preliminary data.</text>
</comment>
<reference evidence="1" key="1">
    <citation type="submission" date="2023-06" db="EMBL/GenBank/DDBJ databases">
        <authorList>
            <person name="Zeman M."/>
            <person name="Kubasova T."/>
            <person name="Jahodarova E."/>
            <person name="Nykrynova M."/>
            <person name="Rychlik I."/>
        </authorList>
    </citation>
    <scope>NUCLEOTIDE SEQUENCE</scope>
    <source>
        <strain evidence="1">15_COKtk</strain>
    </source>
</reference>
<evidence type="ECO:0000313" key="2">
    <source>
        <dbReference type="Proteomes" id="UP001168505"/>
    </source>
</evidence>
<protein>
    <submittedName>
        <fullName evidence="1">Uncharacterized protein</fullName>
    </submittedName>
</protein>
<sequence length="141" mass="15198">MAAAATAGYAYLIQLVGYHIWRAAHLAARQDDRIAMEDVQNGIAAARREFERAVLETAIAGLSKTAMEYLPAMAQDAHASSTTGIAQRIGVPSSSLTATRSMLITRQIIESTGRGYVGFSIPFMSDYLLANRSALLSRYGV</sequence>
<dbReference type="AlphaFoldDB" id="A0AAW7JQ36"/>
<dbReference type="EMBL" id="JAUEIR010000004">
    <property type="protein sequence ID" value="MDN0069147.1"/>
    <property type="molecule type" value="Genomic_DNA"/>
</dbReference>
<proteinExistence type="predicted"/>
<reference evidence="1" key="2">
    <citation type="submission" date="2023-08" db="EMBL/GenBank/DDBJ databases">
        <title>Identification and characterization of horizontal gene transfer across gut microbiota members of farm animals based on homology search.</title>
        <authorList>
            <person name="Schwarzerova J."/>
            <person name="Nykrynova M."/>
            <person name="Jureckova K."/>
            <person name="Cejkova D."/>
            <person name="Rychlik I."/>
        </authorList>
    </citation>
    <scope>NUCLEOTIDE SEQUENCE</scope>
    <source>
        <strain evidence="1">15_COKtk</strain>
    </source>
</reference>
<dbReference type="RefSeq" id="WP_289826996.1">
    <property type="nucleotide sequence ID" value="NZ_JAUEIR010000004.1"/>
</dbReference>
<name>A0AAW7JQ36_9ACTN</name>
<dbReference type="Proteomes" id="UP001168505">
    <property type="component" value="Unassembled WGS sequence"/>
</dbReference>
<gene>
    <name evidence="1" type="ORF">QVN40_05435</name>
</gene>
<evidence type="ECO:0000313" key="1">
    <source>
        <dbReference type="EMBL" id="MDN0069147.1"/>
    </source>
</evidence>
<organism evidence="1 2">
    <name type="scientific">Collinsella ihumii</name>
    <dbReference type="NCBI Taxonomy" id="1720204"/>
    <lineage>
        <taxon>Bacteria</taxon>
        <taxon>Bacillati</taxon>
        <taxon>Actinomycetota</taxon>
        <taxon>Coriobacteriia</taxon>
        <taxon>Coriobacteriales</taxon>
        <taxon>Coriobacteriaceae</taxon>
        <taxon>Collinsella</taxon>
    </lineage>
</organism>
<accession>A0AAW7JQ36</accession>